<evidence type="ECO:0000256" key="3">
    <source>
        <dbReference type="ARBA" id="ARBA00023163"/>
    </source>
</evidence>
<keyword evidence="6" id="KW-1185">Reference proteome</keyword>
<dbReference type="RefSeq" id="WP_107282425.1">
    <property type="nucleotide sequence ID" value="NZ_PYMC01000003.1"/>
</dbReference>
<dbReference type="OrthoDB" id="162505at2"/>
<evidence type="ECO:0000256" key="1">
    <source>
        <dbReference type="ARBA" id="ARBA00023015"/>
    </source>
</evidence>
<reference evidence="5 6" key="1">
    <citation type="submission" date="2018-03" db="EMBL/GenBank/DDBJ databases">
        <title>Whole genome sequencing of Histamine producing bacteria.</title>
        <authorList>
            <person name="Butler K."/>
        </authorList>
    </citation>
    <scope>NUCLEOTIDE SEQUENCE [LARGE SCALE GENOMIC DNA]</scope>
    <source>
        <strain evidence="5 6">DSM 16190</strain>
    </source>
</reference>
<dbReference type="PROSITE" id="PS50949">
    <property type="entry name" value="HTH_GNTR"/>
    <property type="match status" value="1"/>
</dbReference>
<evidence type="ECO:0000313" key="5">
    <source>
        <dbReference type="EMBL" id="PSW06045.1"/>
    </source>
</evidence>
<comment type="caution">
    <text evidence="5">The sequence shown here is derived from an EMBL/GenBank/DDBJ whole genome shotgun (WGS) entry which is preliminary data.</text>
</comment>
<gene>
    <name evidence="5" type="ORF">C9I89_05890</name>
</gene>
<dbReference type="InterPro" id="IPR000524">
    <property type="entry name" value="Tscrpt_reg_HTH_GntR"/>
</dbReference>
<dbReference type="Gene3D" id="6.10.250.1220">
    <property type="match status" value="1"/>
</dbReference>
<evidence type="ECO:0000256" key="2">
    <source>
        <dbReference type="ARBA" id="ARBA00023125"/>
    </source>
</evidence>
<keyword evidence="2" id="KW-0238">DNA-binding</keyword>
<dbReference type="InterPro" id="IPR036390">
    <property type="entry name" value="WH_DNA-bd_sf"/>
</dbReference>
<evidence type="ECO:0000259" key="4">
    <source>
        <dbReference type="PROSITE" id="PS50949"/>
    </source>
</evidence>
<dbReference type="SMART" id="SM00345">
    <property type="entry name" value="HTH_GNTR"/>
    <property type="match status" value="1"/>
</dbReference>
<dbReference type="GO" id="GO:0003700">
    <property type="term" value="F:DNA-binding transcription factor activity"/>
    <property type="evidence" value="ECO:0007669"/>
    <property type="project" value="InterPro"/>
</dbReference>
<dbReference type="EMBL" id="PYMC01000003">
    <property type="protein sequence ID" value="PSW06045.1"/>
    <property type="molecule type" value="Genomic_DNA"/>
</dbReference>
<organism evidence="5 6">
    <name type="scientific">Photobacterium lipolyticum</name>
    <dbReference type="NCBI Taxonomy" id="266810"/>
    <lineage>
        <taxon>Bacteria</taxon>
        <taxon>Pseudomonadati</taxon>
        <taxon>Pseudomonadota</taxon>
        <taxon>Gammaproteobacteria</taxon>
        <taxon>Vibrionales</taxon>
        <taxon>Vibrionaceae</taxon>
        <taxon>Photobacterium</taxon>
    </lineage>
</organism>
<evidence type="ECO:0000313" key="6">
    <source>
        <dbReference type="Proteomes" id="UP000240904"/>
    </source>
</evidence>
<sequence>MNDWGDELPIYKQLSQRIISQIADGIWPEGSMLPSVRGVAADLKINHLTVMKGYQQLVDQGFIEKKRGQGMVVLTGAVEMIRKSQKQHFLDKELPELAEKLNRIGLSDDELLQALEQYRIR</sequence>
<keyword evidence="1" id="KW-0805">Transcription regulation</keyword>
<accession>A0A2T3N1E6</accession>
<dbReference type="Proteomes" id="UP000240904">
    <property type="component" value="Unassembled WGS sequence"/>
</dbReference>
<dbReference type="CDD" id="cd07377">
    <property type="entry name" value="WHTH_GntR"/>
    <property type="match status" value="1"/>
</dbReference>
<dbReference type="GO" id="GO:0003677">
    <property type="term" value="F:DNA binding"/>
    <property type="evidence" value="ECO:0007669"/>
    <property type="project" value="UniProtKB-KW"/>
</dbReference>
<keyword evidence="3" id="KW-0804">Transcription</keyword>
<dbReference type="Pfam" id="PF00392">
    <property type="entry name" value="GntR"/>
    <property type="match status" value="1"/>
</dbReference>
<proteinExistence type="predicted"/>
<dbReference type="SUPFAM" id="SSF46785">
    <property type="entry name" value="Winged helix' DNA-binding domain"/>
    <property type="match status" value="1"/>
</dbReference>
<dbReference type="PANTHER" id="PTHR38445:SF10">
    <property type="entry name" value="GNTR-FAMILY TRANSCRIPTIONAL REGULATOR"/>
    <property type="match status" value="1"/>
</dbReference>
<protein>
    <submittedName>
        <fullName evidence="5">GntR family transcriptional regulator</fullName>
    </submittedName>
</protein>
<dbReference type="AlphaFoldDB" id="A0A2T3N1E6"/>
<dbReference type="InterPro" id="IPR036388">
    <property type="entry name" value="WH-like_DNA-bd_sf"/>
</dbReference>
<dbReference type="PANTHER" id="PTHR38445">
    <property type="entry name" value="HTH-TYPE TRANSCRIPTIONAL REPRESSOR YTRA"/>
    <property type="match status" value="1"/>
</dbReference>
<feature type="domain" description="HTH gntR-type" evidence="4">
    <location>
        <begin position="8"/>
        <end position="76"/>
    </location>
</feature>
<dbReference type="Gene3D" id="1.10.10.10">
    <property type="entry name" value="Winged helix-like DNA-binding domain superfamily/Winged helix DNA-binding domain"/>
    <property type="match status" value="1"/>
</dbReference>
<name>A0A2T3N1E6_9GAMM</name>